<dbReference type="EMBL" id="LKAM01000015">
    <property type="protein sequence ID" value="KUM45887.1"/>
    <property type="molecule type" value="Genomic_DNA"/>
</dbReference>
<reference evidence="1" key="1">
    <citation type="journal article" date="2015" name="Genome Biol. Evol.">
        <title>Organellar Genomes of White Spruce (Picea glauca): Assembly and Annotation.</title>
        <authorList>
            <person name="Jackman S.D."/>
            <person name="Warren R.L."/>
            <person name="Gibb E.A."/>
            <person name="Vandervalk B.P."/>
            <person name="Mohamadi H."/>
            <person name="Chu J."/>
            <person name="Raymond A."/>
            <person name="Pleasance S."/>
            <person name="Coope R."/>
            <person name="Wildung M.R."/>
            <person name="Ritland C.E."/>
            <person name="Bousquet J."/>
            <person name="Jones S.J."/>
            <person name="Bohlmann J."/>
            <person name="Birol I."/>
        </authorList>
    </citation>
    <scope>NUCLEOTIDE SEQUENCE [LARGE SCALE GENOMIC DNA]</scope>
    <source>
        <tissue evidence="1">Flushing bud</tissue>
    </source>
</reference>
<organism evidence="1">
    <name type="scientific">Picea glauca</name>
    <name type="common">White spruce</name>
    <name type="synonym">Pinus glauca</name>
    <dbReference type="NCBI Taxonomy" id="3330"/>
    <lineage>
        <taxon>Eukaryota</taxon>
        <taxon>Viridiplantae</taxon>
        <taxon>Streptophyta</taxon>
        <taxon>Embryophyta</taxon>
        <taxon>Tracheophyta</taxon>
        <taxon>Spermatophyta</taxon>
        <taxon>Pinopsida</taxon>
        <taxon>Pinidae</taxon>
        <taxon>Conifers I</taxon>
        <taxon>Pinales</taxon>
        <taxon>Pinaceae</taxon>
        <taxon>Picea</taxon>
    </lineage>
</organism>
<dbReference type="AlphaFoldDB" id="A0A101LV31"/>
<protein>
    <submittedName>
        <fullName evidence="1">Uncharacterized protein</fullName>
    </submittedName>
</protein>
<sequence>MIANVCPHVGGGCLSLTLAPMRIKRIATDQLFAPTFPGIPGSEKATTSITTD</sequence>
<keyword evidence="1" id="KW-0496">Mitochondrion</keyword>
<proteinExistence type="predicted"/>
<gene>
    <name evidence="1" type="ORF">ABT39_MTgene2241</name>
</gene>
<name>A0A101LV31_PICGL</name>
<comment type="caution">
    <text evidence="1">The sequence shown here is derived from an EMBL/GenBank/DDBJ whole genome shotgun (WGS) entry which is preliminary data.</text>
</comment>
<geneLocation type="mitochondrion" evidence="1"/>
<accession>A0A101LV31</accession>
<evidence type="ECO:0000313" key="1">
    <source>
        <dbReference type="EMBL" id="KUM45887.1"/>
    </source>
</evidence>